<dbReference type="EMBL" id="JACCBU010000001">
    <property type="protein sequence ID" value="NYE73222.1"/>
    <property type="molecule type" value="Genomic_DNA"/>
</dbReference>
<dbReference type="Proteomes" id="UP000569914">
    <property type="component" value="Unassembled WGS sequence"/>
</dbReference>
<gene>
    <name evidence="1" type="ORF">BKA15_004551</name>
</gene>
<dbReference type="Pfam" id="PF08713">
    <property type="entry name" value="DNA_alkylation"/>
    <property type="match status" value="1"/>
</dbReference>
<dbReference type="InterPro" id="IPR016024">
    <property type="entry name" value="ARM-type_fold"/>
</dbReference>
<dbReference type="InterPro" id="IPR014825">
    <property type="entry name" value="DNA_alkylation"/>
</dbReference>
<evidence type="ECO:0008006" key="3">
    <source>
        <dbReference type="Google" id="ProtNLM"/>
    </source>
</evidence>
<dbReference type="Gene3D" id="1.25.10.90">
    <property type="match status" value="1"/>
</dbReference>
<keyword evidence="2" id="KW-1185">Reference proteome</keyword>
<dbReference type="CDD" id="cd06561">
    <property type="entry name" value="AlkD_like"/>
    <property type="match status" value="1"/>
</dbReference>
<dbReference type="AlphaFoldDB" id="A0A7Y9IAP7"/>
<dbReference type="PANTHER" id="PTHR34070:SF1">
    <property type="entry name" value="DNA ALKYLATION REPAIR PROTEIN"/>
    <property type="match status" value="1"/>
</dbReference>
<protein>
    <recommendedName>
        <fullName evidence="3">3-methyladenine DNA glycosylase AlkD</fullName>
    </recommendedName>
</protein>
<proteinExistence type="predicted"/>
<evidence type="ECO:0000313" key="1">
    <source>
        <dbReference type="EMBL" id="NYE73222.1"/>
    </source>
</evidence>
<sequence length="239" mass="26807">MVQPLVESIAAEADPEVAATLARFFQVRPGGYGEGDVFVGLKLSRLRVLARPYTRTPVDPADWLPLLHSPVHEHRLACLVIWSERAERGETAERAAIAELYLANTDRVNNWDLVDASAGPIVGGRILDPDGDHALLDRLARSALLWDRRIAMVATHQLIRAGVTADTYRIAELLLDDNHDLIHKAVGWMMREAGKRVDEAELLAFLDRWAGRMPRTALRYAIERLDPDTRRHYLGQRAG</sequence>
<dbReference type="SUPFAM" id="SSF48371">
    <property type="entry name" value="ARM repeat"/>
    <property type="match status" value="1"/>
</dbReference>
<evidence type="ECO:0000313" key="2">
    <source>
        <dbReference type="Proteomes" id="UP000569914"/>
    </source>
</evidence>
<reference evidence="1 2" key="1">
    <citation type="submission" date="2020-07" db="EMBL/GenBank/DDBJ databases">
        <title>Sequencing the genomes of 1000 actinobacteria strains.</title>
        <authorList>
            <person name="Klenk H.-P."/>
        </authorList>
    </citation>
    <scope>NUCLEOTIDE SEQUENCE [LARGE SCALE GENOMIC DNA]</scope>
    <source>
        <strain evidence="1 2">DSM 22083</strain>
    </source>
</reference>
<comment type="caution">
    <text evidence="1">The sequence shown here is derived from an EMBL/GenBank/DDBJ whole genome shotgun (WGS) entry which is preliminary data.</text>
</comment>
<accession>A0A7Y9IAP7</accession>
<name>A0A7Y9IAP7_9ACTN</name>
<dbReference type="PANTHER" id="PTHR34070">
    <property type="entry name" value="ARMADILLO-TYPE FOLD"/>
    <property type="match status" value="1"/>
</dbReference>
<organism evidence="1 2">
    <name type="scientific">Microlunatus parietis</name>
    <dbReference type="NCBI Taxonomy" id="682979"/>
    <lineage>
        <taxon>Bacteria</taxon>
        <taxon>Bacillati</taxon>
        <taxon>Actinomycetota</taxon>
        <taxon>Actinomycetes</taxon>
        <taxon>Propionibacteriales</taxon>
        <taxon>Propionibacteriaceae</taxon>
        <taxon>Microlunatus</taxon>
    </lineage>
</organism>